<keyword evidence="2" id="KW-0813">Transport</keyword>
<dbReference type="CDD" id="cd00995">
    <property type="entry name" value="PBP2_NikA_DppA_OppA_like"/>
    <property type="match status" value="1"/>
</dbReference>
<protein>
    <submittedName>
        <fullName evidence="6">ABC transporter substrate-binding protein</fullName>
    </submittedName>
</protein>
<dbReference type="GO" id="GO:1904680">
    <property type="term" value="F:peptide transmembrane transporter activity"/>
    <property type="evidence" value="ECO:0007669"/>
    <property type="project" value="TreeGrafter"/>
</dbReference>
<feature type="signal peptide" evidence="4">
    <location>
        <begin position="1"/>
        <end position="22"/>
    </location>
</feature>
<gene>
    <name evidence="6" type="ORF">MMUR_36570</name>
</gene>
<evidence type="ECO:0000256" key="1">
    <source>
        <dbReference type="ARBA" id="ARBA00005695"/>
    </source>
</evidence>
<comment type="caution">
    <text evidence="6">The sequence shown here is derived from an EMBL/GenBank/DDBJ whole genome shotgun (WGS) entry which is preliminary data.</text>
</comment>
<dbReference type="EMBL" id="BLKT01000003">
    <property type="protein sequence ID" value="GFG59521.1"/>
    <property type="molecule type" value="Genomic_DNA"/>
</dbReference>
<dbReference type="Pfam" id="PF00496">
    <property type="entry name" value="SBP_bac_5"/>
    <property type="match status" value="1"/>
</dbReference>
<dbReference type="InterPro" id="IPR000914">
    <property type="entry name" value="SBP_5_dom"/>
</dbReference>
<feature type="domain" description="Solute-binding protein family 5" evidence="5">
    <location>
        <begin position="87"/>
        <end position="438"/>
    </location>
</feature>
<keyword evidence="3 4" id="KW-0732">Signal</keyword>
<evidence type="ECO:0000259" key="5">
    <source>
        <dbReference type="Pfam" id="PF00496"/>
    </source>
</evidence>
<accession>A0A7I9WP48</accession>
<evidence type="ECO:0000256" key="2">
    <source>
        <dbReference type="ARBA" id="ARBA00022448"/>
    </source>
</evidence>
<evidence type="ECO:0000256" key="3">
    <source>
        <dbReference type="ARBA" id="ARBA00022729"/>
    </source>
</evidence>
<evidence type="ECO:0000256" key="4">
    <source>
        <dbReference type="SAM" id="SignalP"/>
    </source>
</evidence>
<dbReference type="RefSeq" id="WP_193490027.1">
    <property type="nucleotide sequence ID" value="NZ_BAAAMC010000017.1"/>
</dbReference>
<comment type="similarity">
    <text evidence="1">Belongs to the bacterial solute-binding protein 5 family.</text>
</comment>
<dbReference type="Gene3D" id="3.10.105.10">
    <property type="entry name" value="Dipeptide-binding Protein, Domain 3"/>
    <property type="match status" value="1"/>
</dbReference>
<dbReference type="PANTHER" id="PTHR30290">
    <property type="entry name" value="PERIPLASMIC BINDING COMPONENT OF ABC TRANSPORTER"/>
    <property type="match status" value="1"/>
</dbReference>
<dbReference type="Proteomes" id="UP000465241">
    <property type="component" value="Unassembled WGS sequence"/>
</dbReference>
<reference evidence="6 7" key="1">
    <citation type="journal article" date="2019" name="Emerg. Microbes Infect.">
        <title>Comprehensive subspecies identification of 175 nontuberculous mycobacteria species based on 7547 genomic profiles.</title>
        <authorList>
            <person name="Matsumoto Y."/>
            <person name="Kinjo T."/>
            <person name="Motooka D."/>
            <person name="Nabeya D."/>
            <person name="Jung N."/>
            <person name="Uechi K."/>
            <person name="Horii T."/>
            <person name="Iida T."/>
            <person name="Fujita J."/>
            <person name="Nakamura S."/>
        </authorList>
    </citation>
    <scope>NUCLEOTIDE SEQUENCE [LARGE SCALE GENOMIC DNA]</scope>
    <source>
        <strain evidence="6 7">JCM 13392</strain>
    </source>
</reference>
<dbReference type="PANTHER" id="PTHR30290:SF9">
    <property type="entry name" value="OLIGOPEPTIDE-BINDING PROTEIN APPA"/>
    <property type="match status" value="1"/>
</dbReference>
<dbReference type="InterPro" id="IPR039424">
    <property type="entry name" value="SBP_5"/>
</dbReference>
<feature type="chain" id="PRO_5039501473" evidence="4">
    <location>
        <begin position="23"/>
        <end position="528"/>
    </location>
</feature>
<name>A0A7I9WP48_9MYCO</name>
<evidence type="ECO:0000313" key="6">
    <source>
        <dbReference type="EMBL" id="GFG59521.1"/>
    </source>
</evidence>
<dbReference type="AlphaFoldDB" id="A0A7I9WP48"/>
<evidence type="ECO:0000313" key="7">
    <source>
        <dbReference type="Proteomes" id="UP000465241"/>
    </source>
</evidence>
<organism evidence="6 7">
    <name type="scientific">Mycolicibacterium murale</name>
    <dbReference type="NCBI Taxonomy" id="182220"/>
    <lineage>
        <taxon>Bacteria</taxon>
        <taxon>Bacillati</taxon>
        <taxon>Actinomycetota</taxon>
        <taxon>Actinomycetes</taxon>
        <taxon>Mycobacteriales</taxon>
        <taxon>Mycobacteriaceae</taxon>
        <taxon>Mycolicibacterium</taxon>
    </lineage>
</organism>
<dbReference type="GO" id="GO:0015833">
    <property type="term" value="P:peptide transport"/>
    <property type="evidence" value="ECO:0007669"/>
    <property type="project" value="TreeGrafter"/>
</dbReference>
<dbReference type="Gene3D" id="3.40.190.10">
    <property type="entry name" value="Periplasmic binding protein-like II"/>
    <property type="match status" value="1"/>
</dbReference>
<sequence length="528" mass="56664">MIKPPRVRVMLAAAATVMLTLAGCGGSDSGGGEPAAAPTDKVLHLSFLQDPGQPPDPDIFYAGQGLLLTTNIYEGLLQYKAGTDTPEIEPLLATEWTESPDHRVFTFKLREGVTFHDGTPFTSAAVKASFDRRLAVAQGPSYMVADIESVTTQGDYDVTVTLKAPNAAFLDYIACPYGPRMLSPTGLAEHGGDDFAQSYLTTNDLGTGPYTLTAAEVGSRYAMAAYPEYWGEAPYFESVEIPVITDVSAQQLQFNNGQLAAILHDLPSSAVQEYINDDKFANYSLPTMMSNYLYLNPKKGMLTDQANRTALLQAIDAEALVQQTYFGRGKVAEQIYPPNMLDAQFAKQEITHDPSKLTEIAAGLPADQKTVVIGYDSSNPDNQLISNLIQTQLAAAGLTATVQSYPTSEIYGWIGSDGMSAPDVFTALAWPDAPSPYTWGHISWDPDGGLNYLGCSAPPVTDALAEGLVTGAPEPFSTAGLEAVKTGCWMNVADVDDFMVAQPWLKGIEESHVVTNPNTLRIATLTAQ</sequence>
<dbReference type="SUPFAM" id="SSF53850">
    <property type="entry name" value="Periplasmic binding protein-like II"/>
    <property type="match status" value="1"/>
</dbReference>
<dbReference type="PROSITE" id="PS51257">
    <property type="entry name" value="PROKAR_LIPOPROTEIN"/>
    <property type="match status" value="1"/>
</dbReference>
<proteinExistence type="inferred from homology"/>
<keyword evidence="7" id="KW-1185">Reference proteome</keyword>